<dbReference type="Pfam" id="PF00536">
    <property type="entry name" value="SAM_1"/>
    <property type="match status" value="1"/>
</dbReference>
<dbReference type="InterPro" id="IPR000048">
    <property type="entry name" value="IQ_motif_EF-hand-BS"/>
</dbReference>
<feature type="compositionally biased region" description="Polar residues" evidence="7">
    <location>
        <begin position="375"/>
        <end position="386"/>
    </location>
</feature>
<feature type="compositionally biased region" description="Basic and acidic residues" evidence="7">
    <location>
        <begin position="354"/>
        <end position="365"/>
    </location>
</feature>
<keyword evidence="5" id="KW-0040">ANK repeat</keyword>
<dbReference type="Gene3D" id="1.10.150.50">
    <property type="entry name" value="Transcription Factor, Ets-1"/>
    <property type="match status" value="1"/>
</dbReference>
<sequence length="2773" mass="298669">MLSGTRTSIESPWRFVLGCLSTRTGSVDPAPRVKMLDTVLLDGTGGGQAEIFFFTAADGTVRRKGERFLSLKAIEKELRSRATTFNKNAGHGSGPGDSTLQTAEQVIAMARRKTGEYFPITSKMLHTIVKGGVVPADFDCIYPFKGAKDFDITAEFANYQHQYILDDTGGGVSTGTTHRRVALETSGSKQGQGAGAGAQRQNLLLSKNARINTEVVATVRSVVIAIERSKLCRVLRLDTEFVLDGNDELWLVGVTCCTVAARSTISGAQQLGDNGPQGASFLKEEERTLATELRHRKHEADQISGVLGDEKFSQLLRSVGYHFPEKSRAVARRRRHRPRPIVDSTSRSSTIPRNDNDEYRARETDGDSVALSQRVLPNTGTRSQRTGSREAVHAGMASSDWADPGPGEGSATSDFGDKDGGSGAASRSPSPPRSTEHFDSSVAKLDQAATNRIYGSTQLEGCRGDFCDFDVGKRVREEENHRRFAEKAARAAGAPNGLVESLSTLRRKILSMESGDLGDGPSASATPAEVREGGRGPRVARHTDATSERLDIPYKAVVQARQERPLVEAFLRRYARGEDGAYHRYLDGGQGDEPYLVGGKYPGVYYRPVKVCLNCHMVYTLLDEARARALRTASRTCCAGGGDRRHPPTPRLTLGQPSCDGKGAGSVPTAKMLLTRAGENDNKDGRGHKESPIAAEESVPAVSASSEGHEHSSLAVSLSEARRAMDVISQGDISELRSLARPPSAVVHVVSIALLLLEGKTTEKAAAAPVSWAIARAAMCRADLLPRLRALDPRAVAPQQLSSLGPALERSSLDPAVVRPLCNAAGNLCLWVLGVFQANRWLTGSGHSRTNVVPVDGDIRRWGYDHVRKHRGIAVVQRQQPFPKQKSPRRTRWASSSRAPAGRRRCRMENHAVRAVPSNNGRGGREAGSSVSPERTSTVGFGAFGPATASPELGGGANSGFGVSSDRDDAVGATSGAPASSSDKRSPCRRKKNLGDRVAAQAFASGRLANAGQCDAPEASSGKHFVCSDGRTRLPYRVCGNPGTSSGIAESCNFVVVHDFFDNVDKTEVLFRPVTRKHRGCRVLAFSYPGQAGTVFRVPPSMVALASPEGNATRSNGGGAHGLGSSHSGVGSGGGGEKVRKEVPNNAFLAPRLHELLQHVHSVGEMSLTAPFHLVGIGNGMATASAFALRYGDHPLYRSSIRSVVSINGFSSVDSQLAAILHSSLNAFATLPPARPDLPVSFMSRYIFSDDYLRKVGRDLALGIYTAVANPVSLEGRHLLCNSALLHEDMSAEVGALGVPIVLLQSTEDMLVNPANVDPFLRGRSSTHHFWSHEFRDGRSGAGSDSELTSSAAAAEAARGSSVYGRKGLTDLLRAMSRPRGTFVAWVRAGHEVCQEGKRAVIDLLDVLAKPTPAYTGVDEVDVLQGEAEGAATLGLYPSGEWVARVNKRGGGPANAAEVATSRTGDFDDSEGDDAAMSADRRRREEKERLDCDGIGEEVAEQEGSGLQAAASPFPRDLSIPTLPASVALGHRTPNTSPIKRSHAATSGAVNAAGRGRGAHHTVGGRSGSSRRQARSVDAFGVGDDKDVEPHEGRQARGRGRGRDRRALDARERDSGAVGSPLAAEHGYRRRPKVVWKDNTPQEAVEQVAPTTAPFLTRRAHGDEDEKGGAGEKGYSASYFPTAAVLYDGEPTNRPTALRDREDPWDLLSNPPSLEFPLSGEHQRGNRRWVVNKPPAGENGGQGEVSPTSPTSSPTAAATAGATSSIGHGSDSPPLADLLEAEASLEGRLCEARRRAAERLVREEADAERLIAGITREQQARGREFAEEDRQMIADLEAQLAAERRARAPADLQRAVDGVDVDDAIVRGGLVASKSPSSPPTSSASTRGRKDNCDGVAEGEAVGGVGGAFDASSTSPPSSFPVSAMPPLDYSPLDDLPEQLQRATDAYSLMDDAARDEAEMLRIRKATGGGAMSVEEFQRDQAAAAAEAAAWRLGTKKAFRKRSKSELERARVEAALRFQPLVRGVLGRKRARQLRLQRDEERQLSAAATKVQAVARGHLAKEHARAAREAAVAELVLGGSAIRLQSAGRGMLGRRRAARRRRQVMAGAIQRCYRGHLGRRSAANQRALLETLRRRNLATTRIQAWWRCKLAMDGYASGRATSIAAIEIQRCYRGMIGRKKASRRLEWEKSEPGPERLKLGVRLIEDSKNAFEAQRMEIAALHTAEERAAIRTSRIRKELGASEKELTALEREMHEIDHIEGQLSQLNHQRNMVQLGLMQAGETMPGIDTPALSGGGAGGSGGVGGGVRSGDNVRDAADKNLGFAIEMQIQVKRAEREKKRQELEVDFRGVRQEVDLKRRELDRVSAAITEIENTRERKTVEFRRMQANLMELLREQKLELDAVKEKGIQLEVATATSAAAASATAQRARDHEERSSEMYSQTEELMKFQFMSMSLSYFSSLNMLKTMRDINADTTTAAVTSSADAAAAAAASAAAANIPAIKAGKIMESVADVTTQEIGRKNKVLQEKMEAQEEMEEANAHPFPPEVRFWTKEDVGFFLTTLGLRQYRAAFEEAAVDGDFLLALDANDCADVLGVEHALHSKKLFLAIDKLRPLGAEERRKKAVVEREEFADQNRGDTAPDVETVFSQVRNGRLKRVEDSLEKGFSIDTTDEHGNTALLVACQAGFAKQWTGDALKPADAVYHIRQLCEMLLRRGADVNHRNGRGNTPLHYAMAYDTQGVLGEMLISRGGDDTVTNRDGLSCYDGLGGTPPSA</sequence>
<dbReference type="eggNOG" id="KOG3595">
    <property type="taxonomic scope" value="Eukaryota"/>
</dbReference>
<dbReference type="EMBL" id="FN647981">
    <property type="protein sequence ID" value="CBN78602.1"/>
    <property type="molecule type" value="Genomic_DNA"/>
</dbReference>
<gene>
    <name evidence="9" type="ORF">Esi_0137_0008</name>
</gene>
<dbReference type="Proteomes" id="UP000002630">
    <property type="component" value="Linkage Group LG27"/>
</dbReference>
<dbReference type="PANTHER" id="PTHR22998">
    <property type="entry name" value="SARM1"/>
    <property type="match status" value="1"/>
</dbReference>
<dbReference type="Gene3D" id="1.20.920.60">
    <property type="match status" value="1"/>
</dbReference>
<keyword evidence="10" id="KW-1185">Reference proteome</keyword>
<dbReference type="GO" id="GO:0034128">
    <property type="term" value="P:negative regulation of MyD88-independent toll-like receptor signaling pathway"/>
    <property type="evidence" value="ECO:0007669"/>
    <property type="project" value="InterPro"/>
</dbReference>
<feature type="region of interest" description="Disordered" evidence="7">
    <location>
        <begin position="512"/>
        <end position="544"/>
    </location>
</feature>
<evidence type="ECO:0000256" key="3">
    <source>
        <dbReference type="ARBA" id="ARBA00022737"/>
    </source>
</evidence>
<dbReference type="SMART" id="SM00454">
    <property type="entry name" value="SAM"/>
    <property type="match status" value="1"/>
</dbReference>
<dbReference type="Gene3D" id="1.25.40.20">
    <property type="entry name" value="Ankyrin repeat-containing domain"/>
    <property type="match status" value="1"/>
</dbReference>
<feature type="region of interest" description="Disordered" evidence="7">
    <location>
        <begin position="1108"/>
        <end position="1138"/>
    </location>
</feature>
<dbReference type="Pfam" id="PF00612">
    <property type="entry name" value="IQ"/>
    <property type="match status" value="1"/>
</dbReference>
<dbReference type="SMART" id="SM00015">
    <property type="entry name" value="IQ"/>
    <property type="match status" value="6"/>
</dbReference>
<dbReference type="EMBL" id="FN649752">
    <property type="protein sequence ID" value="CBN78602.1"/>
    <property type="molecule type" value="Genomic_DNA"/>
</dbReference>
<dbReference type="SUPFAM" id="SSF47769">
    <property type="entry name" value="SAM/Pointed domain"/>
    <property type="match status" value="1"/>
</dbReference>
<feature type="compositionally biased region" description="Polar residues" evidence="7">
    <location>
        <begin position="929"/>
        <end position="939"/>
    </location>
</feature>
<dbReference type="SUPFAM" id="SSF48403">
    <property type="entry name" value="Ankyrin repeat"/>
    <property type="match status" value="1"/>
</dbReference>
<feature type="region of interest" description="Disordered" evidence="7">
    <location>
        <begin position="327"/>
        <end position="440"/>
    </location>
</feature>
<feature type="compositionally biased region" description="Basic and acidic residues" evidence="7">
    <location>
        <begin position="1605"/>
        <end position="1615"/>
    </location>
</feature>
<feature type="compositionally biased region" description="Basic and acidic residues" evidence="7">
    <location>
        <begin position="1583"/>
        <end position="1595"/>
    </location>
</feature>
<accession>D8LEN9</accession>
<feature type="compositionally biased region" description="Low complexity" evidence="7">
    <location>
        <begin position="694"/>
        <end position="706"/>
    </location>
</feature>
<evidence type="ECO:0000313" key="9">
    <source>
        <dbReference type="EMBL" id="CBN78602.1"/>
    </source>
</evidence>
<dbReference type="Gene3D" id="3.40.50.1820">
    <property type="entry name" value="alpha/beta hydrolase"/>
    <property type="match status" value="1"/>
</dbReference>
<dbReference type="PROSITE" id="PS50096">
    <property type="entry name" value="IQ"/>
    <property type="match status" value="5"/>
</dbReference>
<dbReference type="InterPro" id="IPR029058">
    <property type="entry name" value="AB_hydrolase_fold"/>
</dbReference>
<feature type="region of interest" description="Disordered" evidence="7">
    <location>
        <begin position="879"/>
        <end position="991"/>
    </location>
</feature>
<dbReference type="InterPro" id="IPR001660">
    <property type="entry name" value="SAM"/>
</dbReference>
<dbReference type="GO" id="GO:0003953">
    <property type="term" value="F:NAD+ nucleosidase activity"/>
    <property type="evidence" value="ECO:0007669"/>
    <property type="project" value="InterPro"/>
</dbReference>
<feature type="region of interest" description="Disordered" evidence="7">
    <location>
        <begin position="1870"/>
        <end position="1928"/>
    </location>
</feature>
<feature type="compositionally biased region" description="Low complexity" evidence="7">
    <location>
        <begin position="1561"/>
        <end position="1571"/>
    </location>
</feature>
<feature type="compositionally biased region" description="Basic and acidic residues" evidence="7">
    <location>
        <begin position="678"/>
        <end position="691"/>
    </location>
</feature>
<evidence type="ECO:0000256" key="6">
    <source>
        <dbReference type="SAM" id="Coils"/>
    </source>
</evidence>
<evidence type="ECO:0000259" key="8">
    <source>
        <dbReference type="PROSITE" id="PS50105"/>
    </source>
</evidence>
<feature type="compositionally biased region" description="Low complexity" evidence="7">
    <location>
        <begin position="1912"/>
        <end position="1928"/>
    </location>
</feature>
<name>D8LEN9_ECTSI</name>
<dbReference type="InParanoid" id="D8LEN9"/>
<evidence type="ECO:0000256" key="7">
    <source>
        <dbReference type="SAM" id="MobiDB-lite"/>
    </source>
</evidence>
<feature type="compositionally biased region" description="Polar residues" evidence="7">
    <location>
        <begin position="343"/>
        <end position="353"/>
    </location>
</feature>
<feature type="coiled-coil region" evidence="6">
    <location>
        <begin position="2232"/>
        <end position="2269"/>
    </location>
</feature>
<dbReference type="InterPro" id="IPR024743">
    <property type="entry name" value="Dynein_HC_stalk"/>
</dbReference>
<evidence type="ECO:0000256" key="2">
    <source>
        <dbReference type="ARBA" id="ARBA00022490"/>
    </source>
</evidence>
<dbReference type="OrthoDB" id="341259at2759"/>
<dbReference type="GO" id="GO:0005737">
    <property type="term" value="C:cytoplasm"/>
    <property type="evidence" value="ECO:0007669"/>
    <property type="project" value="UniProtKB-SubCell"/>
</dbReference>
<keyword evidence="3" id="KW-0677">Repeat</keyword>
<feature type="compositionally biased region" description="Basic and acidic residues" evidence="7">
    <location>
        <begin position="529"/>
        <end position="544"/>
    </location>
</feature>
<proteinExistence type="predicted"/>
<feature type="region of interest" description="Disordered" evidence="7">
    <location>
        <begin position="638"/>
        <end position="716"/>
    </location>
</feature>
<feature type="repeat" description="ANK" evidence="5">
    <location>
        <begin position="2724"/>
        <end position="2757"/>
    </location>
</feature>
<reference evidence="9 10" key="1">
    <citation type="journal article" date="2010" name="Nature">
        <title>The Ectocarpus genome and the independent evolution of multicellularity in brown algae.</title>
        <authorList>
            <person name="Cock J.M."/>
            <person name="Sterck L."/>
            <person name="Rouze P."/>
            <person name="Scornet D."/>
            <person name="Allen A.E."/>
            <person name="Amoutzias G."/>
            <person name="Anthouard V."/>
            <person name="Artiguenave F."/>
            <person name="Aury J.M."/>
            <person name="Badger J.H."/>
            <person name="Beszteri B."/>
            <person name="Billiau K."/>
            <person name="Bonnet E."/>
            <person name="Bothwell J.H."/>
            <person name="Bowler C."/>
            <person name="Boyen C."/>
            <person name="Brownlee C."/>
            <person name="Carrano C.J."/>
            <person name="Charrier B."/>
            <person name="Cho G.Y."/>
            <person name="Coelho S.M."/>
            <person name="Collen J."/>
            <person name="Corre E."/>
            <person name="Da Silva C."/>
            <person name="Delage L."/>
            <person name="Delaroque N."/>
            <person name="Dittami S.M."/>
            <person name="Doulbeau S."/>
            <person name="Elias M."/>
            <person name="Farnham G."/>
            <person name="Gachon C.M."/>
            <person name="Gschloessl B."/>
            <person name="Heesch S."/>
            <person name="Jabbari K."/>
            <person name="Jubin C."/>
            <person name="Kawai H."/>
            <person name="Kimura K."/>
            <person name="Kloareg B."/>
            <person name="Kupper F.C."/>
            <person name="Lang D."/>
            <person name="Le Bail A."/>
            <person name="Leblanc C."/>
            <person name="Lerouge P."/>
            <person name="Lohr M."/>
            <person name="Lopez P.J."/>
            <person name="Martens C."/>
            <person name="Maumus F."/>
            <person name="Michel G."/>
            <person name="Miranda-Saavedra D."/>
            <person name="Morales J."/>
            <person name="Moreau H."/>
            <person name="Motomura T."/>
            <person name="Nagasato C."/>
            <person name="Napoli C.A."/>
            <person name="Nelson D.R."/>
            <person name="Nyvall-Collen P."/>
            <person name="Peters A.F."/>
            <person name="Pommier C."/>
            <person name="Potin P."/>
            <person name="Poulain J."/>
            <person name="Quesneville H."/>
            <person name="Read B."/>
            <person name="Rensing S.A."/>
            <person name="Ritter A."/>
            <person name="Rousvoal S."/>
            <person name="Samanta M."/>
            <person name="Samson G."/>
            <person name="Schroeder D.C."/>
            <person name="Segurens B."/>
            <person name="Strittmatter M."/>
            <person name="Tonon T."/>
            <person name="Tregear J.W."/>
            <person name="Valentin K."/>
            <person name="von Dassow P."/>
            <person name="Yamagishi T."/>
            <person name="Van de Peer Y."/>
            <person name="Wincker P."/>
        </authorList>
    </citation>
    <scope>NUCLEOTIDE SEQUENCE [LARGE SCALE GENOMIC DNA]</scope>
    <source>
        <strain evidence="10">Ec32 / CCAP1310/4</strain>
    </source>
</reference>
<dbReference type="PROSITE" id="PS50297">
    <property type="entry name" value="ANK_REP_REGION"/>
    <property type="match status" value="1"/>
</dbReference>
<comment type="subcellular location">
    <subcellularLocation>
        <location evidence="1">Cytoplasm</location>
    </subcellularLocation>
</comment>
<dbReference type="STRING" id="2880.D8LEN9"/>
<dbReference type="SUPFAM" id="SSF53474">
    <property type="entry name" value="alpha/beta-Hydrolases"/>
    <property type="match status" value="1"/>
</dbReference>
<dbReference type="PROSITE" id="PS50105">
    <property type="entry name" value="SAM_DOMAIN"/>
    <property type="match status" value="1"/>
</dbReference>
<evidence type="ECO:0000256" key="1">
    <source>
        <dbReference type="ARBA" id="ARBA00004496"/>
    </source>
</evidence>
<feature type="compositionally biased region" description="Basic and acidic residues" evidence="7">
    <location>
        <begin position="1479"/>
        <end position="1492"/>
    </location>
</feature>
<evidence type="ECO:0000256" key="4">
    <source>
        <dbReference type="ARBA" id="ARBA00022801"/>
    </source>
</evidence>
<feature type="domain" description="SAM" evidence="8">
    <location>
        <begin position="2550"/>
        <end position="2614"/>
    </location>
</feature>
<dbReference type="InterPro" id="IPR013761">
    <property type="entry name" value="SAM/pointed_sf"/>
</dbReference>
<dbReference type="Gene3D" id="1.20.5.190">
    <property type="match status" value="2"/>
</dbReference>
<feature type="compositionally biased region" description="Low complexity" evidence="7">
    <location>
        <begin position="1870"/>
        <end position="1886"/>
    </location>
</feature>
<dbReference type="InterPro" id="IPR036770">
    <property type="entry name" value="Ankyrin_rpt-contain_sf"/>
</dbReference>
<protein>
    <submittedName>
        <fullName evidence="9">Membrane acyl-CoA binding protein</fullName>
    </submittedName>
</protein>
<feature type="region of interest" description="Disordered" evidence="7">
    <location>
        <begin position="1657"/>
        <end position="1775"/>
    </location>
</feature>
<dbReference type="GO" id="GO:0035591">
    <property type="term" value="F:signaling adaptor activity"/>
    <property type="evidence" value="ECO:0007669"/>
    <property type="project" value="InterPro"/>
</dbReference>
<keyword evidence="2" id="KW-0963">Cytoplasm</keyword>
<feature type="compositionally biased region" description="Basic residues" evidence="7">
    <location>
        <begin position="329"/>
        <end position="339"/>
    </location>
</feature>
<evidence type="ECO:0000256" key="5">
    <source>
        <dbReference type="PROSITE-ProRule" id="PRU00023"/>
    </source>
</evidence>
<evidence type="ECO:0000313" key="10">
    <source>
        <dbReference type="Proteomes" id="UP000002630"/>
    </source>
</evidence>
<dbReference type="InterPro" id="IPR002110">
    <property type="entry name" value="Ankyrin_rpt"/>
</dbReference>
<feature type="coiled-coil region" evidence="6">
    <location>
        <begin position="1797"/>
        <end position="1846"/>
    </location>
</feature>
<organism evidence="9 10">
    <name type="scientific">Ectocarpus siliculosus</name>
    <name type="common">Brown alga</name>
    <name type="synonym">Conferva siliculosa</name>
    <dbReference type="NCBI Taxonomy" id="2880"/>
    <lineage>
        <taxon>Eukaryota</taxon>
        <taxon>Sar</taxon>
        <taxon>Stramenopiles</taxon>
        <taxon>Ochrophyta</taxon>
        <taxon>PX clade</taxon>
        <taxon>Phaeophyceae</taxon>
        <taxon>Ectocarpales</taxon>
        <taxon>Ectocarpaceae</taxon>
        <taxon>Ectocarpus</taxon>
    </lineage>
</organism>
<feature type="region of interest" description="Disordered" evidence="7">
    <location>
        <begin position="1450"/>
        <end position="1630"/>
    </location>
</feature>
<dbReference type="GO" id="GO:0048678">
    <property type="term" value="P:response to axon injury"/>
    <property type="evidence" value="ECO:0007669"/>
    <property type="project" value="InterPro"/>
</dbReference>
<dbReference type="PANTHER" id="PTHR22998:SF1">
    <property type="entry name" value="NAD(+) HYDROLASE SARM1"/>
    <property type="match status" value="1"/>
</dbReference>
<keyword evidence="4" id="KW-0378">Hydrolase</keyword>
<feature type="coiled-coil region" evidence="6">
    <location>
        <begin position="2375"/>
        <end position="2406"/>
    </location>
</feature>
<dbReference type="PROSITE" id="PS50088">
    <property type="entry name" value="ANK_REPEAT"/>
    <property type="match status" value="1"/>
</dbReference>
<feature type="compositionally biased region" description="Low complexity" evidence="7">
    <location>
        <begin position="1746"/>
        <end position="1765"/>
    </location>
</feature>
<keyword evidence="6" id="KW-0175">Coiled coil</keyword>
<dbReference type="InterPro" id="IPR039184">
    <property type="entry name" value="SARM1"/>
</dbReference>
<dbReference type="Pfam" id="PF12777">
    <property type="entry name" value="MT"/>
    <property type="match status" value="1"/>
</dbReference>
<feature type="compositionally biased region" description="Basic and acidic residues" evidence="7">
    <location>
        <begin position="1660"/>
        <end position="1670"/>
    </location>
</feature>